<protein>
    <recommendedName>
        <fullName evidence="1">Reverse transcriptase/retrotransposon-derived protein RNase H-like domain-containing protein</fullName>
    </recommendedName>
</protein>
<dbReference type="PANTHER" id="PTHR33064:SF40">
    <property type="entry name" value="REVERSE TRANSCRIPTASE_RETROTRANSPOSON-DERIVED PROTEIN RNASE H-LIKE DOMAIN-CONTAINING PROTEIN"/>
    <property type="match status" value="1"/>
</dbReference>
<dbReference type="SUPFAM" id="SSF56672">
    <property type="entry name" value="DNA/RNA polymerases"/>
    <property type="match status" value="1"/>
</dbReference>
<proteinExistence type="predicted"/>
<dbReference type="AlphaFoldDB" id="A0AAW2VMJ9"/>
<dbReference type="PANTHER" id="PTHR33064">
    <property type="entry name" value="POL PROTEIN"/>
    <property type="match status" value="1"/>
</dbReference>
<sequence>MVTDLVLALPDMSKPFAVEIDASDFVLGGVLMRDGHPESFESMKLKDVERRYSVHEKELLTVVDCLRLWWHYLLGSPFMVKTDNTAVSHFMT</sequence>
<evidence type="ECO:0000259" key="1">
    <source>
        <dbReference type="Pfam" id="PF17919"/>
    </source>
</evidence>
<feature type="domain" description="Reverse transcriptase/retrotransposon-derived protein RNase H-like" evidence="1">
    <location>
        <begin position="2"/>
        <end position="80"/>
    </location>
</feature>
<gene>
    <name evidence="2" type="ORF">Sradi_0706400</name>
</gene>
<dbReference type="Pfam" id="PF17919">
    <property type="entry name" value="RT_RNaseH_2"/>
    <property type="match status" value="1"/>
</dbReference>
<reference evidence="2" key="2">
    <citation type="journal article" date="2024" name="Plant">
        <title>Genomic evolution and insights into agronomic trait innovations of Sesamum species.</title>
        <authorList>
            <person name="Miao H."/>
            <person name="Wang L."/>
            <person name="Qu L."/>
            <person name="Liu H."/>
            <person name="Sun Y."/>
            <person name="Le M."/>
            <person name="Wang Q."/>
            <person name="Wei S."/>
            <person name="Zheng Y."/>
            <person name="Lin W."/>
            <person name="Duan Y."/>
            <person name="Cao H."/>
            <person name="Xiong S."/>
            <person name="Wang X."/>
            <person name="Wei L."/>
            <person name="Li C."/>
            <person name="Ma Q."/>
            <person name="Ju M."/>
            <person name="Zhao R."/>
            <person name="Li G."/>
            <person name="Mu C."/>
            <person name="Tian Q."/>
            <person name="Mei H."/>
            <person name="Zhang T."/>
            <person name="Gao T."/>
            <person name="Zhang H."/>
        </authorList>
    </citation>
    <scope>NUCLEOTIDE SEQUENCE</scope>
    <source>
        <strain evidence="2">G02</strain>
    </source>
</reference>
<name>A0AAW2VMJ9_SESRA</name>
<evidence type="ECO:0000313" key="2">
    <source>
        <dbReference type="EMBL" id="KAL0430804.1"/>
    </source>
</evidence>
<dbReference type="InterPro" id="IPR041577">
    <property type="entry name" value="RT_RNaseH_2"/>
</dbReference>
<dbReference type="EMBL" id="JACGWJ010000003">
    <property type="protein sequence ID" value="KAL0430804.1"/>
    <property type="molecule type" value="Genomic_DNA"/>
</dbReference>
<organism evidence="2">
    <name type="scientific">Sesamum radiatum</name>
    <name type="common">Black benniseed</name>
    <dbReference type="NCBI Taxonomy" id="300843"/>
    <lineage>
        <taxon>Eukaryota</taxon>
        <taxon>Viridiplantae</taxon>
        <taxon>Streptophyta</taxon>
        <taxon>Embryophyta</taxon>
        <taxon>Tracheophyta</taxon>
        <taxon>Spermatophyta</taxon>
        <taxon>Magnoliopsida</taxon>
        <taxon>eudicotyledons</taxon>
        <taxon>Gunneridae</taxon>
        <taxon>Pentapetalae</taxon>
        <taxon>asterids</taxon>
        <taxon>lamiids</taxon>
        <taxon>Lamiales</taxon>
        <taxon>Pedaliaceae</taxon>
        <taxon>Sesamum</taxon>
    </lineage>
</organism>
<comment type="caution">
    <text evidence="2">The sequence shown here is derived from an EMBL/GenBank/DDBJ whole genome shotgun (WGS) entry which is preliminary data.</text>
</comment>
<dbReference type="InterPro" id="IPR043502">
    <property type="entry name" value="DNA/RNA_pol_sf"/>
</dbReference>
<dbReference type="InterPro" id="IPR051320">
    <property type="entry name" value="Viral_Replic_Matur_Polypro"/>
</dbReference>
<reference evidence="2" key="1">
    <citation type="submission" date="2020-06" db="EMBL/GenBank/DDBJ databases">
        <authorList>
            <person name="Li T."/>
            <person name="Hu X."/>
            <person name="Zhang T."/>
            <person name="Song X."/>
            <person name="Zhang H."/>
            <person name="Dai N."/>
            <person name="Sheng W."/>
            <person name="Hou X."/>
            <person name="Wei L."/>
        </authorList>
    </citation>
    <scope>NUCLEOTIDE SEQUENCE</scope>
    <source>
        <strain evidence="2">G02</strain>
        <tissue evidence="2">Leaf</tissue>
    </source>
</reference>
<accession>A0AAW2VMJ9</accession>